<evidence type="ECO:0000313" key="1">
    <source>
        <dbReference type="EMBL" id="KAK9912078.1"/>
    </source>
</evidence>
<evidence type="ECO:0000313" key="2">
    <source>
        <dbReference type="Proteomes" id="UP001457282"/>
    </source>
</evidence>
<gene>
    <name evidence="1" type="ORF">M0R45_035953</name>
</gene>
<sequence>MLRGQALKSLEDVDSSKFLENDCYKNSNSLDVSSNLLIPDDTSQKNDKKNVVPKVKAAVSAASNAVAHLLKETGVQDECS</sequence>
<proteinExistence type="predicted"/>
<keyword evidence="2" id="KW-1185">Reference proteome</keyword>
<accession>A0AAW1VXG6</accession>
<dbReference type="Proteomes" id="UP001457282">
    <property type="component" value="Unassembled WGS sequence"/>
</dbReference>
<organism evidence="1 2">
    <name type="scientific">Rubus argutus</name>
    <name type="common">Southern blackberry</name>
    <dbReference type="NCBI Taxonomy" id="59490"/>
    <lineage>
        <taxon>Eukaryota</taxon>
        <taxon>Viridiplantae</taxon>
        <taxon>Streptophyta</taxon>
        <taxon>Embryophyta</taxon>
        <taxon>Tracheophyta</taxon>
        <taxon>Spermatophyta</taxon>
        <taxon>Magnoliopsida</taxon>
        <taxon>eudicotyledons</taxon>
        <taxon>Gunneridae</taxon>
        <taxon>Pentapetalae</taxon>
        <taxon>rosids</taxon>
        <taxon>fabids</taxon>
        <taxon>Rosales</taxon>
        <taxon>Rosaceae</taxon>
        <taxon>Rosoideae</taxon>
        <taxon>Rosoideae incertae sedis</taxon>
        <taxon>Rubus</taxon>
    </lineage>
</organism>
<protein>
    <submittedName>
        <fullName evidence="1">Uncharacterized protein</fullName>
    </submittedName>
</protein>
<name>A0AAW1VXG6_RUBAR</name>
<reference evidence="1 2" key="1">
    <citation type="journal article" date="2023" name="G3 (Bethesda)">
        <title>A chromosome-length genome assembly and annotation of blackberry (Rubus argutus, cv. 'Hillquist').</title>
        <authorList>
            <person name="Bruna T."/>
            <person name="Aryal R."/>
            <person name="Dudchenko O."/>
            <person name="Sargent D.J."/>
            <person name="Mead D."/>
            <person name="Buti M."/>
            <person name="Cavallini A."/>
            <person name="Hytonen T."/>
            <person name="Andres J."/>
            <person name="Pham M."/>
            <person name="Weisz D."/>
            <person name="Mascagni F."/>
            <person name="Usai G."/>
            <person name="Natali L."/>
            <person name="Bassil N."/>
            <person name="Fernandez G.E."/>
            <person name="Lomsadze A."/>
            <person name="Armour M."/>
            <person name="Olukolu B."/>
            <person name="Poorten T."/>
            <person name="Britton C."/>
            <person name="Davik J."/>
            <person name="Ashrafi H."/>
            <person name="Aiden E.L."/>
            <person name="Borodovsky M."/>
            <person name="Worthington M."/>
        </authorList>
    </citation>
    <scope>NUCLEOTIDE SEQUENCE [LARGE SCALE GENOMIC DNA]</scope>
    <source>
        <strain evidence="1">PI 553951</strain>
    </source>
</reference>
<comment type="caution">
    <text evidence="1">The sequence shown here is derived from an EMBL/GenBank/DDBJ whole genome shotgun (WGS) entry which is preliminary data.</text>
</comment>
<dbReference type="EMBL" id="JBEDUW010000007">
    <property type="protein sequence ID" value="KAK9912078.1"/>
    <property type="molecule type" value="Genomic_DNA"/>
</dbReference>
<dbReference type="AlphaFoldDB" id="A0AAW1VXG6"/>